<sequence length="218" mass="23345">MLILGAFNLFVGRLYLIPSESMEPTLNGCAGCDGDRIFVNKLAYLGDSSPHPGDVVVFRGPDSWNGSYTSQRSRNDVIRGIQNAASVVGIIAPDENTLVKRVVATGGQTVQCRAGDPGIMVNGKKVDDEFTEKPMSNPVDPATGSQACQGPYFGPVTVPQDNLWVMGDNRTNSLDSRGHMGDELQGTVPVENVVGRVEAIVLPFGRTGFVDNPDIQHN</sequence>
<evidence type="ECO:0000256" key="4">
    <source>
        <dbReference type="ARBA" id="ARBA00013208"/>
    </source>
</evidence>
<keyword evidence="6 8" id="KW-0378">Hydrolase</keyword>
<evidence type="ECO:0000256" key="5">
    <source>
        <dbReference type="ARBA" id="ARBA00022670"/>
    </source>
</evidence>
<accession>A0A364VD42</accession>
<dbReference type="PANTHER" id="PTHR43390">
    <property type="entry name" value="SIGNAL PEPTIDASE I"/>
    <property type="match status" value="1"/>
</dbReference>
<protein>
    <recommendedName>
        <fullName evidence="4 8">Signal peptidase I</fullName>
        <ecNumber evidence="4 8">3.4.21.89</ecNumber>
    </recommendedName>
</protein>
<dbReference type="GO" id="GO:0005886">
    <property type="term" value="C:plasma membrane"/>
    <property type="evidence" value="ECO:0007669"/>
    <property type="project" value="UniProtKB-SubCell"/>
</dbReference>
<dbReference type="GO" id="GO:0004252">
    <property type="term" value="F:serine-type endopeptidase activity"/>
    <property type="evidence" value="ECO:0007669"/>
    <property type="project" value="InterPro"/>
</dbReference>
<dbReference type="SUPFAM" id="SSF51306">
    <property type="entry name" value="LexA/Signal peptidase"/>
    <property type="match status" value="1"/>
</dbReference>
<dbReference type="InterPro" id="IPR019758">
    <property type="entry name" value="Pept_S26A_signal_pept_1_CS"/>
</dbReference>
<proteinExistence type="inferred from homology"/>
<dbReference type="PROSITE" id="PS00761">
    <property type="entry name" value="SPASE_I_3"/>
    <property type="match status" value="1"/>
</dbReference>
<dbReference type="Gene3D" id="2.10.109.10">
    <property type="entry name" value="Umud Fragment, subunit A"/>
    <property type="match status" value="1"/>
</dbReference>
<evidence type="ECO:0000256" key="7">
    <source>
        <dbReference type="PIRSR" id="PIRSR600223-1"/>
    </source>
</evidence>
<feature type="active site" evidence="7">
    <location>
        <position position="100"/>
    </location>
</feature>
<dbReference type="EC" id="3.4.21.89" evidence="4 8"/>
<dbReference type="Proteomes" id="UP000251577">
    <property type="component" value="Unassembled WGS sequence"/>
</dbReference>
<keyword evidence="13" id="KW-1185">Reference proteome</keyword>
<dbReference type="OrthoDB" id="9815782at2"/>
<evidence type="ECO:0000259" key="9">
    <source>
        <dbReference type="Pfam" id="PF10502"/>
    </source>
</evidence>
<dbReference type="Pfam" id="PF10502">
    <property type="entry name" value="Peptidase_S26"/>
    <property type="match status" value="1"/>
</dbReference>
<dbReference type="EMBL" id="QHCV01000025">
    <property type="protein sequence ID" value="RAV32387.1"/>
    <property type="molecule type" value="Genomic_DNA"/>
</dbReference>
<keyword evidence="5 8" id="KW-0645">Protease</keyword>
<dbReference type="InterPro" id="IPR019756">
    <property type="entry name" value="Pept_S26A_signal_pept_1_Ser-AS"/>
</dbReference>
<dbReference type="CDD" id="cd06530">
    <property type="entry name" value="S26_SPase_I"/>
    <property type="match status" value="1"/>
</dbReference>
<dbReference type="PRINTS" id="PR00727">
    <property type="entry name" value="LEADERPTASE"/>
</dbReference>
<evidence type="ECO:0000256" key="3">
    <source>
        <dbReference type="ARBA" id="ARBA00009370"/>
    </source>
</evidence>
<dbReference type="PANTHER" id="PTHR43390:SF1">
    <property type="entry name" value="CHLOROPLAST PROCESSING PEPTIDASE"/>
    <property type="match status" value="1"/>
</dbReference>
<comment type="similarity">
    <text evidence="3 8">Belongs to the peptidase S26 family.</text>
</comment>
<evidence type="ECO:0000313" key="11">
    <source>
        <dbReference type="EMBL" id="RAV34486.1"/>
    </source>
</evidence>
<evidence type="ECO:0000256" key="1">
    <source>
        <dbReference type="ARBA" id="ARBA00000677"/>
    </source>
</evidence>
<evidence type="ECO:0000256" key="2">
    <source>
        <dbReference type="ARBA" id="ARBA00004401"/>
    </source>
</evidence>
<dbReference type="Proteomes" id="UP000251047">
    <property type="component" value="Unassembled WGS sequence"/>
</dbReference>
<comment type="caution">
    <text evidence="11">The sequence shown here is derived from an EMBL/GenBank/DDBJ whole genome shotgun (WGS) entry which is preliminary data.</text>
</comment>
<dbReference type="InterPro" id="IPR019533">
    <property type="entry name" value="Peptidase_S26"/>
</dbReference>
<dbReference type="InterPro" id="IPR000223">
    <property type="entry name" value="Pept_S26A_signal_pept_1"/>
</dbReference>
<dbReference type="NCBIfam" id="TIGR02227">
    <property type="entry name" value="sigpep_I_bact"/>
    <property type="match status" value="1"/>
</dbReference>
<comment type="subcellular location">
    <subcellularLocation>
        <location evidence="2">Cell membrane</location>
        <topology evidence="2">Single-pass type II membrane protein</topology>
    </subcellularLocation>
    <subcellularLocation>
        <location evidence="8">Membrane</location>
        <topology evidence="8">Single-pass type II membrane protein</topology>
    </subcellularLocation>
</comment>
<feature type="domain" description="Peptidase S26" evidence="9">
    <location>
        <begin position="3"/>
        <end position="201"/>
    </location>
</feature>
<dbReference type="AlphaFoldDB" id="A0A364VD42"/>
<dbReference type="EMBL" id="PHQP01000014">
    <property type="protein sequence ID" value="RAV34486.1"/>
    <property type="molecule type" value="Genomic_DNA"/>
</dbReference>
<name>A0A364VD42_9CORY</name>
<gene>
    <name evidence="11" type="primary">lepB</name>
    <name evidence="11" type="ORF">CWC39_03085</name>
    <name evidence="10" type="ORF">DLJ54_03625</name>
</gene>
<feature type="active site" evidence="7">
    <location>
        <position position="21"/>
    </location>
</feature>
<comment type="catalytic activity">
    <reaction evidence="1 8">
        <text>Cleavage of hydrophobic, N-terminal signal or leader sequences from secreted and periplasmic proteins.</text>
        <dbReference type="EC" id="3.4.21.89"/>
    </reaction>
</comment>
<dbReference type="InterPro" id="IPR036286">
    <property type="entry name" value="LexA/Signal_pep-like_sf"/>
</dbReference>
<evidence type="ECO:0000313" key="13">
    <source>
        <dbReference type="Proteomes" id="UP000251577"/>
    </source>
</evidence>
<evidence type="ECO:0000313" key="10">
    <source>
        <dbReference type="EMBL" id="RAV32387.1"/>
    </source>
</evidence>
<dbReference type="GO" id="GO:0006465">
    <property type="term" value="P:signal peptide processing"/>
    <property type="evidence" value="ECO:0007669"/>
    <property type="project" value="InterPro"/>
</dbReference>
<dbReference type="GO" id="GO:0009003">
    <property type="term" value="F:signal peptidase activity"/>
    <property type="evidence" value="ECO:0007669"/>
    <property type="project" value="UniProtKB-EC"/>
</dbReference>
<reference evidence="12 13" key="1">
    <citation type="journal article" date="2018" name="Syst. Appl. Microbiol.">
        <title>Corynebacterium heidelbergense sp. nov., isolated from the preen glands of Egyptian geese (Alopochen aegyptiacus).</title>
        <authorList>
            <person name="Braun M.S."/>
            <person name="Wang E."/>
            <person name="Zimmermann S."/>
            <person name="Wink M."/>
        </authorList>
    </citation>
    <scope>NUCLEOTIDE SEQUENCE [LARGE SCALE GENOMIC DNA]</scope>
    <source>
        <strain evidence="10 13">647</strain>
        <strain evidence="11 12">DSM 104638</strain>
    </source>
</reference>
<evidence type="ECO:0000256" key="8">
    <source>
        <dbReference type="RuleBase" id="RU362042"/>
    </source>
</evidence>
<evidence type="ECO:0000256" key="6">
    <source>
        <dbReference type="ARBA" id="ARBA00022801"/>
    </source>
</evidence>
<organism evidence="11 12">
    <name type="scientific">Corynebacterium heidelbergense</name>
    <dbReference type="NCBI Taxonomy" id="2055947"/>
    <lineage>
        <taxon>Bacteria</taxon>
        <taxon>Bacillati</taxon>
        <taxon>Actinomycetota</taxon>
        <taxon>Actinomycetes</taxon>
        <taxon>Mycobacteriales</taxon>
        <taxon>Corynebacteriaceae</taxon>
        <taxon>Corynebacterium</taxon>
    </lineage>
</organism>
<dbReference type="PROSITE" id="PS00501">
    <property type="entry name" value="SPASE_I_1"/>
    <property type="match status" value="1"/>
</dbReference>
<evidence type="ECO:0000313" key="12">
    <source>
        <dbReference type="Proteomes" id="UP000251047"/>
    </source>
</evidence>